<evidence type="ECO:0000256" key="6">
    <source>
        <dbReference type="ARBA" id="ARBA00013175"/>
    </source>
</evidence>
<evidence type="ECO:0000259" key="14">
    <source>
        <dbReference type="Pfam" id="PF16363"/>
    </source>
</evidence>
<evidence type="ECO:0000256" key="8">
    <source>
        <dbReference type="ARBA" id="ARBA00023027"/>
    </source>
</evidence>
<dbReference type="Pfam" id="PF16363">
    <property type="entry name" value="GDP_Man_Dehyd"/>
    <property type="match status" value="1"/>
</dbReference>
<evidence type="ECO:0000313" key="15">
    <source>
        <dbReference type="EMBL" id="KAG7163923.1"/>
    </source>
</evidence>
<keyword evidence="10" id="KW-0413">Isomerase</keyword>
<organism evidence="15 16">
    <name type="scientific">Homarus americanus</name>
    <name type="common">American lobster</name>
    <dbReference type="NCBI Taxonomy" id="6706"/>
    <lineage>
        <taxon>Eukaryota</taxon>
        <taxon>Metazoa</taxon>
        <taxon>Ecdysozoa</taxon>
        <taxon>Arthropoda</taxon>
        <taxon>Crustacea</taxon>
        <taxon>Multicrustacea</taxon>
        <taxon>Malacostraca</taxon>
        <taxon>Eumalacostraca</taxon>
        <taxon>Eucarida</taxon>
        <taxon>Decapoda</taxon>
        <taxon>Pleocyemata</taxon>
        <taxon>Astacidea</taxon>
        <taxon>Nephropoidea</taxon>
        <taxon>Nephropidae</taxon>
        <taxon>Homarus</taxon>
    </lineage>
</organism>
<dbReference type="EC" id="5.1.3.7" evidence="6"/>
<comment type="pathway">
    <text evidence="5">Carbohydrate metabolism; galactose metabolism.</text>
</comment>
<keyword evidence="8" id="KW-0520">NAD</keyword>
<evidence type="ECO:0000256" key="1">
    <source>
        <dbReference type="ARBA" id="ARBA00000014"/>
    </source>
</evidence>
<dbReference type="NCBIfam" id="TIGR01179">
    <property type="entry name" value="galE"/>
    <property type="match status" value="1"/>
</dbReference>
<dbReference type="InterPro" id="IPR036291">
    <property type="entry name" value="NAD(P)-bd_dom_sf"/>
</dbReference>
<dbReference type="InterPro" id="IPR001509">
    <property type="entry name" value="Epimerase_deHydtase"/>
</dbReference>
<dbReference type="PANTHER" id="PTHR43725">
    <property type="entry name" value="UDP-GLUCOSE 4-EPIMERASE"/>
    <property type="match status" value="1"/>
</dbReference>
<evidence type="ECO:0000259" key="13">
    <source>
        <dbReference type="Pfam" id="PF01370"/>
    </source>
</evidence>
<comment type="cofactor">
    <cofactor evidence="3">
        <name>NAD(+)</name>
        <dbReference type="ChEBI" id="CHEBI:57540"/>
    </cofactor>
</comment>
<dbReference type="GO" id="GO:0033499">
    <property type="term" value="P:galactose catabolic process via UDP-galactose, Leloir pathway"/>
    <property type="evidence" value="ECO:0007669"/>
    <property type="project" value="TreeGrafter"/>
</dbReference>
<dbReference type="InterPro" id="IPR016040">
    <property type="entry name" value="NAD(P)-bd_dom"/>
</dbReference>
<evidence type="ECO:0000256" key="12">
    <source>
        <dbReference type="SAM" id="MobiDB-lite"/>
    </source>
</evidence>
<protein>
    <recommendedName>
        <fullName evidence="11">UDP-N-acetylglucosamine 4-epimerase</fullName>
        <ecNumber evidence="7">5.1.3.2</ecNumber>
        <ecNumber evidence="6">5.1.3.7</ecNumber>
    </recommendedName>
</protein>
<evidence type="ECO:0000256" key="3">
    <source>
        <dbReference type="ARBA" id="ARBA00001911"/>
    </source>
</evidence>
<keyword evidence="16" id="KW-1185">Reference proteome</keyword>
<keyword evidence="9" id="KW-0299">Galactose metabolism</keyword>
<dbReference type="Proteomes" id="UP000747542">
    <property type="component" value="Unassembled WGS sequence"/>
</dbReference>
<evidence type="ECO:0000256" key="2">
    <source>
        <dbReference type="ARBA" id="ARBA00000083"/>
    </source>
</evidence>
<comment type="catalytic activity">
    <reaction evidence="2">
        <text>UDP-alpha-D-glucose = UDP-alpha-D-galactose</text>
        <dbReference type="Rhea" id="RHEA:22168"/>
        <dbReference type="ChEBI" id="CHEBI:58885"/>
        <dbReference type="ChEBI" id="CHEBI:66914"/>
        <dbReference type="EC" id="5.1.3.2"/>
    </reaction>
</comment>
<evidence type="ECO:0000256" key="9">
    <source>
        <dbReference type="ARBA" id="ARBA00023144"/>
    </source>
</evidence>
<comment type="caution">
    <text evidence="15">The sequence shown here is derived from an EMBL/GenBank/DDBJ whole genome shotgun (WGS) entry which is preliminary data.</text>
</comment>
<dbReference type="CDD" id="cd05247">
    <property type="entry name" value="UDP_G4E_1_SDR_e"/>
    <property type="match status" value="1"/>
</dbReference>
<dbReference type="Pfam" id="PF01370">
    <property type="entry name" value="Epimerase"/>
    <property type="match status" value="1"/>
</dbReference>
<accession>A0A8J5JXJ5</accession>
<dbReference type="AlphaFoldDB" id="A0A8J5JXJ5"/>
<name>A0A8J5JXJ5_HOMAM</name>
<proteinExistence type="predicted"/>
<reference evidence="15" key="1">
    <citation type="journal article" date="2021" name="Sci. Adv.">
        <title>The American lobster genome reveals insights on longevity, neural, and immune adaptations.</title>
        <authorList>
            <person name="Polinski J.M."/>
            <person name="Zimin A.V."/>
            <person name="Clark K.F."/>
            <person name="Kohn A.B."/>
            <person name="Sadowski N."/>
            <person name="Timp W."/>
            <person name="Ptitsyn A."/>
            <person name="Khanna P."/>
            <person name="Romanova D.Y."/>
            <person name="Williams P."/>
            <person name="Greenwood S.J."/>
            <person name="Moroz L.L."/>
            <person name="Walt D.R."/>
            <person name="Bodnar A.G."/>
        </authorList>
    </citation>
    <scope>NUCLEOTIDE SEQUENCE</scope>
    <source>
        <strain evidence="15">GMGI-L3</strain>
    </source>
</reference>
<feature type="region of interest" description="Disordered" evidence="12">
    <location>
        <begin position="46"/>
        <end position="99"/>
    </location>
</feature>
<evidence type="ECO:0000256" key="7">
    <source>
        <dbReference type="ARBA" id="ARBA00013189"/>
    </source>
</evidence>
<dbReference type="InterPro" id="IPR005886">
    <property type="entry name" value="UDP_G4E"/>
</dbReference>
<dbReference type="GO" id="GO:0003974">
    <property type="term" value="F:UDP-N-acetylglucosamine 4-epimerase activity"/>
    <property type="evidence" value="ECO:0007669"/>
    <property type="project" value="UniProtKB-EC"/>
</dbReference>
<dbReference type="Gene3D" id="3.90.25.10">
    <property type="entry name" value="UDP-galactose 4-epimerase, domain 1"/>
    <property type="match status" value="1"/>
</dbReference>
<dbReference type="GO" id="GO:0003978">
    <property type="term" value="F:UDP-glucose 4-epimerase activity"/>
    <property type="evidence" value="ECO:0007669"/>
    <property type="project" value="UniProtKB-EC"/>
</dbReference>
<dbReference type="SUPFAM" id="SSF51735">
    <property type="entry name" value="NAD(P)-binding Rossmann-fold domains"/>
    <property type="match status" value="1"/>
</dbReference>
<comment type="catalytic activity">
    <reaction evidence="1">
        <text>UDP-N-acetyl-alpha-D-glucosamine = UDP-N-acetyl-alpha-D-galactosamine</text>
        <dbReference type="Rhea" id="RHEA:20517"/>
        <dbReference type="ChEBI" id="CHEBI:57705"/>
        <dbReference type="ChEBI" id="CHEBI:67138"/>
        <dbReference type="EC" id="5.1.3.7"/>
    </reaction>
</comment>
<evidence type="ECO:0000256" key="4">
    <source>
        <dbReference type="ARBA" id="ARBA00002760"/>
    </source>
</evidence>
<dbReference type="EMBL" id="JAHLQT010026066">
    <property type="protein sequence ID" value="KAG7163923.1"/>
    <property type="molecule type" value="Genomic_DNA"/>
</dbReference>
<sequence length="425" mass="45921">MNHTVLVTGGAGFVGSHTVVELLLAGHQVVVVDNCVNSAAPPANIAPLPSVNGGHDKDDTVPSVNGGHDKDDTVPFVNGGHDKGDTVPSVNGEHDKGSPALLTRRGVKHLPPSLARVHTITGKEVTAFYTVSLLDRPALSQIFVKHKVDVVIHFAALKAVGESVEMPLTYYVNNVTGTLTLLEVMSEAGVKKIVYSSSATVYGTPQYLPTDERHPTGQGVTNPYGHTKHFCEQIMKDLATADKEWQVVLLRYFNPVGAHESGMIGEDPRGPPNNLLPYIAQVAVGKREILSVYGDDYDTADGTDILSRYVALKQVYSTGVRDYIHVMDLAGGHVAALDKMFSEDFKGSVAYNLGTGRGVSVLEMVDAFTRKIPYKIVGRREGDVATMVACCALAELQLGWRATRDLNQMCADAWRWQSQNPDGYV</sequence>
<keyword evidence="9" id="KW-0119">Carbohydrate metabolism</keyword>
<dbReference type="EC" id="5.1.3.2" evidence="7"/>
<evidence type="ECO:0000256" key="10">
    <source>
        <dbReference type="ARBA" id="ARBA00023235"/>
    </source>
</evidence>
<dbReference type="GO" id="GO:0005829">
    <property type="term" value="C:cytosol"/>
    <property type="evidence" value="ECO:0007669"/>
    <property type="project" value="TreeGrafter"/>
</dbReference>
<evidence type="ECO:0000313" key="16">
    <source>
        <dbReference type="Proteomes" id="UP000747542"/>
    </source>
</evidence>
<dbReference type="Gene3D" id="3.40.50.720">
    <property type="entry name" value="NAD(P)-binding Rossmann-like Domain"/>
    <property type="match status" value="2"/>
</dbReference>
<dbReference type="PANTHER" id="PTHR43725:SF47">
    <property type="entry name" value="UDP-GLUCOSE 4-EPIMERASE"/>
    <property type="match status" value="1"/>
</dbReference>
<gene>
    <name evidence="15" type="primary">Gale-L2</name>
    <name evidence="15" type="ORF">Hamer_G020839</name>
</gene>
<evidence type="ECO:0000256" key="11">
    <source>
        <dbReference type="ARBA" id="ARBA00031827"/>
    </source>
</evidence>
<comment type="function">
    <text evidence="4">Catalyzes two distinct but analogous reactions: the reversible epimerization of UDP-glucose to UDP-galactose and the reversible epimerization of UDP-N-acetylglucosamine to UDP-N-acetylgalactosamine. The reaction with UDP-Gal plays a critical role in the Leloir pathway of galactose catabolism in which galactose is converted to the glycolytic intermediate glucose 6-phosphate. It contributes to the catabolism of dietary galactose and enables the endogenous biosynthesis of both UDP-Gal and UDP-GalNAc when exogenous sources are limited. Both UDP-sugar interconversions are important in the synthesis of glycoproteins and glycolipids.</text>
</comment>
<feature type="domain" description="NAD(P)-binding" evidence="14">
    <location>
        <begin position="123"/>
        <end position="412"/>
    </location>
</feature>
<evidence type="ECO:0000256" key="5">
    <source>
        <dbReference type="ARBA" id="ARBA00004947"/>
    </source>
</evidence>
<feature type="domain" description="NAD-dependent epimerase/dehydratase" evidence="13">
    <location>
        <begin position="5"/>
        <end position="40"/>
    </location>
</feature>